<proteinExistence type="predicted"/>
<keyword evidence="1" id="KW-0472">Membrane</keyword>
<feature type="transmembrane region" description="Helical" evidence="1">
    <location>
        <begin position="105"/>
        <end position="128"/>
    </location>
</feature>
<keyword evidence="3" id="KW-1185">Reference proteome</keyword>
<organism evidence="2 3">
    <name type="scientific">Orbilia brochopaga</name>
    <dbReference type="NCBI Taxonomy" id="3140254"/>
    <lineage>
        <taxon>Eukaryota</taxon>
        <taxon>Fungi</taxon>
        <taxon>Dikarya</taxon>
        <taxon>Ascomycota</taxon>
        <taxon>Pezizomycotina</taxon>
        <taxon>Orbiliomycetes</taxon>
        <taxon>Orbiliales</taxon>
        <taxon>Orbiliaceae</taxon>
        <taxon>Orbilia</taxon>
    </lineage>
</organism>
<keyword evidence="1" id="KW-1133">Transmembrane helix</keyword>
<dbReference type="Proteomes" id="UP001375240">
    <property type="component" value="Unassembled WGS sequence"/>
</dbReference>
<evidence type="ECO:0000256" key="1">
    <source>
        <dbReference type="SAM" id="Phobius"/>
    </source>
</evidence>
<evidence type="ECO:0000313" key="2">
    <source>
        <dbReference type="EMBL" id="KAK6338852.1"/>
    </source>
</evidence>
<reference evidence="2 3" key="1">
    <citation type="submission" date="2019-10" db="EMBL/GenBank/DDBJ databases">
        <authorList>
            <person name="Palmer J.M."/>
        </authorList>
    </citation>
    <scope>NUCLEOTIDE SEQUENCE [LARGE SCALE GENOMIC DNA]</scope>
    <source>
        <strain evidence="2 3">TWF696</strain>
    </source>
</reference>
<keyword evidence="1" id="KW-0812">Transmembrane</keyword>
<dbReference type="AlphaFoldDB" id="A0AAV9UCV1"/>
<sequence length="195" mass="21238">MAASTTTTLTHSDPDITAKLRSLQSRVQVWIKPTDRILTDADAYEYDCYRAERKSDGISFNWGVALIIFAVLLGGSSYYTCLLLVSGRVNGYLLDDAEDIVDGTLLGELISVVAFHLSVFPAVAMFLGNRKVRNATLMIGGYCVLGLALAGIWWWKLFGEPAAVKNDMHLMCVRLRPFGVGMAADVNLSGSNHSG</sequence>
<comment type="caution">
    <text evidence="2">The sequence shown here is derived from an EMBL/GenBank/DDBJ whole genome shotgun (WGS) entry which is preliminary data.</text>
</comment>
<gene>
    <name evidence="2" type="ORF">TWF696_009660</name>
</gene>
<dbReference type="EMBL" id="JAVHNQ010000009">
    <property type="protein sequence ID" value="KAK6338852.1"/>
    <property type="molecule type" value="Genomic_DNA"/>
</dbReference>
<protein>
    <submittedName>
        <fullName evidence="2">Uncharacterized protein</fullName>
    </submittedName>
</protein>
<evidence type="ECO:0000313" key="3">
    <source>
        <dbReference type="Proteomes" id="UP001375240"/>
    </source>
</evidence>
<accession>A0AAV9UCV1</accession>
<feature type="transmembrane region" description="Helical" evidence="1">
    <location>
        <begin position="135"/>
        <end position="155"/>
    </location>
</feature>
<feature type="transmembrane region" description="Helical" evidence="1">
    <location>
        <begin position="60"/>
        <end position="85"/>
    </location>
</feature>
<name>A0AAV9UCV1_9PEZI</name>